<dbReference type="PANTHER" id="PTHR38101:SF1">
    <property type="entry name" value="UPF0307 PROTEIN YJGA"/>
    <property type="match status" value="1"/>
</dbReference>
<dbReference type="PIRSF" id="PIRSF016183">
    <property type="entry name" value="UCP016183"/>
    <property type="match status" value="1"/>
</dbReference>
<reference evidence="6 7" key="1">
    <citation type="journal article" date="2018" name="Environ. Microbiol.">
        <title>Isolation and genomic characterization of Novimethylophilus kurashikiensis gen. nov. sp. nov., a new lanthanide-dependent methylotrophic species of Methylophilaceae.</title>
        <authorList>
            <person name="Lv H."/>
            <person name="Sahin N."/>
            <person name="Tani A."/>
        </authorList>
    </citation>
    <scope>NUCLEOTIDE SEQUENCE [LARGE SCALE GENOMIC DNA]</scope>
    <source>
        <strain evidence="6 7">La2-4</strain>
    </source>
</reference>
<comment type="subcellular location">
    <subcellularLocation>
        <location evidence="5">Cytoplasm</location>
    </subcellularLocation>
    <text evidence="5">Associates with late stage pre-50S ribosomal subunits.</text>
</comment>
<dbReference type="Gene3D" id="1.10.60.30">
    <property type="entry name" value="PSPTO4464-like domains"/>
    <property type="match status" value="2"/>
</dbReference>
<evidence type="ECO:0000256" key="2">
    <source>
        <dbReference type="ARBA" id="ARBA00022517"/>
    </source>
</evidence>
<dbReference type="AlphaFoldDB" id="A0A2R5F9G1"/>
<evidence type="ECO:0000313" key="6">
    <source>
        <dbReference type="EMBL" id="GBG14178.1"/>
    </source>
</evidence>
<organism evidence="6 7">
    <name type="scientific">Novimethylophilus kurashikiensis</name>
    <dbReference type="NCBI Taxonomy" id="1825523"/>
    <lineage>
        <taxon>Bacteria</taxon>
        <taxon>Pseudomonadati</taxon>
        <taxon>Pseudomonadota</taxon>
        <taxon>Betaproteobacteria</taxon>
        <taxon>Nitrosomonadales</taxon>
        <taxon>Methylophilaceae</taxon>
        <taxon>Novimethylophilus</taxon>
    </lineage>
</organism>
<comment type="caution">
    <text evidence="6">The sequence shown here is derived from an EMBL/GenBank/DDBJ whole genome shotgun (WGS) entry which is preliminary data.</text>
</comment>
<accession>A0A2R5F9G1</accession>
<keyword evidence="4 5" id="KW-0694">RNA-binding</keyword>
<comment type="function">
    <text evidence="5">Member of a network of 50S ribosomal subunit biogenesis factors which assembles along the 30S-50S interface, preventing incorrect 23S rRNA structures from forming. Promotes peptidyl transferase center (PTC) maturation.</text>
</comment>
<evidence type="ECO:0000256" key="4">
    <source>
        <dbReference type="ARBA" id="ARBA00022884"/>
    </source>
</evidence>
<dbReference type="GO" id="GO:1902626">
    <property type="term" value="P:assembly of large subunit precursor of preribosome"/>
    <property type="evidence" value="ECO:0007669"/>
    <property type="project" value="UniProtKB-UniRule"/>
</dbReference>
<dbReference type="HAMAP" id="MF_00765">
    <property type="entry name" value="DarP"/>
    <property type="match status" value="1"/>
</dbReference>
<evidence type="ECO:0000256" key="5">
    <source>
        <dbReference type="HAMAP-Rule" id="MF_00765"/>
    </source>
</evidence>
<keyword evidence="7" id="KW-1185">Reference proteome</keyword>
<evidence type="ECO:0000256" key="1">
    <source>
        <dbReference type="ARBA" id="ARBA00022490"/>
    </source>
</evidence>
<keyword evidence="3 5" id="KW-0699">rRNA-binding</keyword>
<dbReference type="RefSeq" id="WP_109015369.1">
    <property type="nucleotide sequence ID" value="NZ_BDOQ01000006.1"/>
</dbReference>
<dbReference type="OrthoDB" id="5293604at2"/>
<dbReference type="NCBIfam" id="NF003593">
    <property type="entry name" value="PRK05255.1-1"/>
    <property type="match status" value="1"/>
</dbReference>
<dbReference type="EMBL" id="BDOQ01000006">
    <property type="protein sequence ID" value="GBG14178.1"/>
    <property type="molecule type" value="Genomic_DNA"/>
</dbReference>
<dbReference type="CDD" id="cd16331">
    <property type="entry name" value="YjgA-like"/>
    <property type="match status" value="1"/>
</dbReference>
<gene>
    <name evidence="6" type="primary">yjgA</name>
    <name evidence="5" type="synonym">darP</name>
    <name evidence="6" type="ORF">NMK_1742</name>
</gene>
<proteinExistence type="inferred from homology"/>
<dbReference type="SUPFAM" id="SSF158710">
    <property type="entry name" value="PSPTO4464-like"/>
    <property type="match status" value="1"/>
</dbReference>
<dbReference type="InterPro" id="IPR023153">
    <property type="entry name" value="DarP_sf"/>
</dbReference>
<name>A0A2R5F9G1_9PROT</name>
<comment type="similarity">
    <text evidence="5">Belongs to the DarP family.</text>
</comment>
<sequence length="164" mass="18931">MEDNDHQEAPSKSELKRRMEALQDIGEVLVELPKDKLKQLELPEALHEAVLEAKRITAHGGRRRQLQYIGKLMRGVDADPIRAKLEEWNGNHAAETAMLHRLENWRKRLLEDDAALAEFISQYPAFDIQHLRTLIRNSRKEHSAGKPPKSSRELFKLLREGVSD</sequence>
<evidence type="ECO:0000313" key="7">
    <source>
        <dbReference type="Proteomes" id="UP000245081"/>
    </source>
</evidence>
<dbReference type="GO" id="GO:0019843">
    <property type="term" value="F:rRNA binding"/>
    <property type="evidence" value="ECO:0007669"/>
    <property type="project" value="UniProtKB-UniRule"/>
</dbReference>
<dbReference type="GO" id="GO:0005829">
    <property type="term" value="C:cytosol"/>
    <property type="evidence" value="ECO:0007669"/>
    <property type="project" value="TreeGrafter"/>
</dbReference>
<evidence type="ECO:0000256" key="3">
    <source>
        <dbReference type="ARBA" id="ARBA00022730"/>
    </source>
</evidence>
<dbReference type="GO" id="GO:0043022">
    <property type="term" value="F:ribosome binding"/>
    <property type="evidence" value="ECO:0007669"/>
    <property type="project" value="UniProtKB-UniRule"/>
</dbReference>
<dbReference type="Proteomes" id="UP000245081">
    <property type="component" value="Unassembled WGS sequence"/>
</dbReference>
<keyword evidence="2 5" id="KW-0690">Ribosome biogenesis</keyword>
<keyword evidence="1 5" id="KW-0963">Cytoplasm</keyword>
<dbReference type="PANTHER" id="PTHR38101">
    <property type="entry name" value="UPF0307 PROTEIN YJGA"/>
    <property type="match status" value="1"/>
</dbReference>
<dbReference type="Pfam" id="PF04751">
    <property type="entry name" value="DarP"/>
    <property type="match status" value="1"/>
</dbReference>
<protein>
    <recommendedName>
        <fullName evidence="5">Dual-action ribosomal maturation protein DarP</fullName>
    </recommendedName>
    <alternativeName>
        <fullName evidence="5">Large ribosomal subunit assembly factor DarP</fullName>
    </alternativeName>
</protein>
<dbReference type="InterPro" id="IPR006839">
    <property type="entry name" value="DarP"/>
</dbReference>